<protein>
    <submittedName>
        <fullName evidence="4">SDR family NAD(P)-dependent oxidoreductase</fullName>
    </submittedName>
</protein>
<dbReference type="Pfam" id="PF00106">
    <property type="entry name" value="adh_short"/>
    <property type="match status" value="1"/>
</dbReference>
<evidence type="ECO:0000256" key="1">
    <source>
        <dbReference type="ARBA" id="ARBA00006484"/>
    </source>
</evidence>
<evidence type="ECO:0000256" key="3">
    <source>
        <dbReference type="RuleBase" id="RU000363"/>
    </source>
</evidence>
<dbReference type="RefSeq" id="WP_272736437.1">
    <property type="nucleotide sequence ID" value="NZ_CP116942.1"/>
</dbReference>
<reference evidence="4" key="1">
    <citation type="submission" date="2023-01" db="EMBL/GenBank/DDBJ databases">
        <title>The diversity of Class Acidimicrobiia in South China Sea sediment environments and the proposal of Iamia marina sp. nov., a novel species of the genus Iamia.</title>
        <authorList>
            <person name="He Y."/>
            <person name="Tian X."/>
        </authorList>
    </citation>
    <scope>NUCLEOTIDE SEQUENCE</scope>
    <source>
        <strain evidence="4">DSM 19957</strain>
    </source>
</reference>
<dbReference type="EMBL" id="CP116942">
    <property type="protein sequence ID" value="WCO66915.1"/>
    <property type="molecule type" value="Genomic_DNA"/>
</dbReference>
<organism evidence="4 5">
    <name type="scientific">Iamia majanohamensis</name>
    <dbReference type="NCBI Taxonomy" id="467976"/>
    <lineage>
        <taxon>Bacteria</taxon>
        <taxon>Bacillati</taxon>
        <taxon>Actinomycetota</taxon>
        <taxon>Acidimicrobiia</taxon>
        <taxon>Acidimicrobiales</taxon>
        <taxon>Iamiaceae</taxon>
        <taxon>Iamia</taxon>
    </lineage>
</organism>
<proteinExistence type="inferred from homology"/>
<evidence type="ECO:0000313" key="4">
    <source>
        <dbReference type="EMBL" id="WCO66915.1"/>
    </source>
</evidence>
<keyword evidence="5" id="KW-1185">Reference proteome</keyword>
<dbReference type="SUPFAM" id="SSF51735">
    <property type="entry name" value="NAD(P)-binding Rossmann-fold domains"/>
    <property type="match status" value="1"/>
</dbReference>
<dbReference type="KEGG" id="ima:PO878_20695"/>
<evidence type="ECO:0000313" key="5">
    <source>
        <dbReference type="Proteomes" id="UP001216390"/>
    </source>
</evidence>
<sequence>MQELVTKVAVVTGAGSGMGRAMARRFAAEGMRVALADVDAEPLEETGRMIVEAGTAADDVLARLTDVASESEVDALADLVFDTWGQVDLLVNNAGVFVGGFLWERPAADLQFVLGPNLWGILHGIRAFVPRMIAQGTEGHIVNTVSAAGLLGTPYAGPYSISKFAAFAATEALASDLEAIGSPLKVTALCPGMVDTNIATRSERHRPPELATETTDDRAFVSDMLAEVTAQGIDPAAVAEMVVDAVRAERFVQLTHDMYVPALKERGEALAAGVLPARGEFGDAPA</sequence>
<accession>A0AAE9Y5L3</accession>
<dbReference type="InterPro" id="IPR002347">
    <property type="entry name" value="SDR_fam"/>
</dbReference>
<dbReference type="PANTHER" id="PTHR24322">
    <property type="entry name" value="PKSB"/>
    <property type="match status" value="1"/>
</dbReference>
<dbReference type="Gene3D" id="3.40.50.720">
    <property type="entry name" value="NAD(P)-binding Rossmann-like Domain"/>
    <property type="match status" value="1"/>
</dbReference>
<dbReference type="InterPro" id="IPR036291">
    <property type="entry name" value="NAD(P)-bd_dom_sf"/>
</dbReference>
<name>A0AAE9Y5L3_9ACTN</name>
<dbReference type="CDD" id="cd05233">
    <property type="entry name" value="SDR_c"/>
    <property type="match status" value="1"/>
</dbReference>
<dbReference type="AlphaFoldDB" id="A0AAE9Y5L3"/>
<dbReference type="PRINTS" id="PR00081">
    <property type="entry name" value="GDHRDH"/>
</dbReference>
<dbReference type="Proteomes" id="UP001216390">
    <property type="component" value="Chromosome"/>
</dbReference>
<evidence type="ECO:0000256" key="2">
    <source>
        <dbReference type="ARBA" id="ARBA00023002"/>
    </source>
</evidence>
<gene>
    <name evidence="4" type="ORF">PO878_20695</name>
</gene>
<dbReference type="PRINTS" id="PR00080">
    <property type="entry name" value="SDRFAMILY"/>
</dbReference>
<dbReference type="GO" id="GO:0016616">
    <property type="term" value="F:oxidoreductase activity, acting on the CH-OH group of donors, NAD or NADP as acceptor"/>
    <property type="evidence" value="ECO:0007669"/>
    <property type="project" value="TreeGrafter"/>
</dbReference>
<dbReference type="PANTHER" id="PTHR24322:SF736">
    <property type="entry name" value="RETINOL DEHYDROGENASE 10"/>
    <property type="match status" value="1"/>
</dbReference>
<comment type="similarity">
    <text evidence="1 3">Belongs to the short-chain dehydrogenases/reductases (SDR) family.</text>
</comment>
<keyword evidence="2" id="KW-0560">Oxidoreductase</keyword>